<feature type="binding site" evidence="10">
    <location>
        <position position="24"/>
    </location>
    <ligand>
        <name>Zn(2+)</name>
        <dbReference type="ChEBI" id="CHEBI:29105"/>
    </ligand>
</feature>
<dbReference type="InterPro" id="IPR013087">
    <property type="entry name" value="Znf_C2H2_type"/>
</dbReference>
<evidence type="ECO:0000256" key="1">
    <source>
        <dbReference type="ARBA" id="ARBA00004123"/>
    </source>
</evidence>
<accession>A0A1J1HH26</accession>
<evidence type="ECO:0000256" key="8">
    <source>
        <dbReference type="ARBA" id="ARBA00023242"/>
    </source>
</evidence>
<dbReference type="SMART" id="SM00868">
    <property type="entry name" value="zf-AD"/>
    <property type="match status" value="1"/>
</dbReference>
<feature type="domain" description="C2H2-type" evidence="11">
    <location>
        <begin position="317"/>
        <end position="345"/>
    </location>
</feature>
<evidence type="ECO:0000256" key="2">
    <source>
        <dbReference type="ARBA" id="ARBA00022723"/>
    </source>
</evidence>
<gene>
    <name evidence="13" type="ORF">CLUMA_CG000549</name>
</gene>
<dbReference type="Gene3D" id="3.30.160.60">
    <property type="entry name" value="Classic Zinc Finger"/>
    <property type="match status" value="5"/>
</dbReference>
<feature type="domain" description="C2H2-type" evidence="11">
    <location>
        <begin position="526"/>
        <end position="553"/>
    </location>
</feature>
<keyword evidence="6" id="KW-0805">Transcription regulation</keyword>
<dbReference type="SUPFAM" id="SSF57667">
    <property type="entry name" value="beta-beta-alpha zinc fingers"/>
    <property type="match status" value="5"/>
</dbReference>
<evidence type="ECO:0000256" key="10">
    <source>
        <dbReference type="PROSITE-ProRule" id="PRU01263"/>
    </source>
</evidence>
<dbReference type="OrthoDB" id="7742407at2759"/>
<feature type="domain" description="ZAD" evidence="12">
    <location>
        <begin position="19"/>
        <end position="91"/>
    </location>
</feature>
<dbReference type="STRING" id="568069.A0A1J1HH26"/>
<dbReference type="PROSITE" id="PS00028">
    <property type="entry name" value="ZINC_FINGER_C2H2_1"/>
    <property type="match status" value="5"/>
</dbReference>
<protein>
    <submittedName>
        <fullName evidence="13">CLUMA_CG000549, isoform A</fullName>
    </submittedName>
</protein>
<keyword evidence="2 10" id="KW-0479">Metal-binding</keyword>
<name>A0A1J1HH26_9DIPT</name>
<evidence type="ECO:0000256" key="4">
    <source>
        <dbReference type="ARBA" id="ARBA00022771"/>
    </source>
</evidence>
<evidence type="ECO:0000256" key="7">
    <source>
        <dbReference type="ARBA" id="ARBA00023163"/>
    </source>
</evidence>
<dbReference type="InterPro" id="IPR050636">
    <property type="entry name" value="C2H2-ZF_domain-containing"/>
</dbReference>
<dbReference type="PROSITE" id="PS51915">
    <property type="entry name" value="ZAD"/>
    <property type="match status" value="1"/>
</dbReference>
<keyword evidence="7" id="KW-0804">Transcription</keyword>
<evidence type="ECO:0000259" key="12">
    <source>
        <dbReference type="PROSITE" id="PS51915"/>
    </source>
</evidence>
<evidence type="ECO:0000256" key="3">
    <source>
        <dbReference type="ARBA" id="ARBA00022737"/>
    </source>
</evidence>
<evidence type="ECO:0000256" key="9">
    <source>
        <dbReference type="PROSITE-ProRule" id="PRU00042"/>
    </source>
</evidence>
<feature type="binding site" evidence="10">
    <location>
        <position position="21"/>
    </location>
    <ligand>
        <name>Zn(2+)</name>
        <dbReference type="ChEBI" id="CHEBI:29105"/>
    </ligand>
</feature>
<dbReference type="EMBL" id="CVRI01000002">
    <property type="protein sequence ID" value="CRK86716.1"/>
    <property type="molecule type" value="Genomic_DNA"/>
</dbReference>
<dbReference type="Pfam" id="PF00096">
    <property type="entry name" value="zf-C2H2"/>
    <property type="match status" value="4"/>
</dbReference>
<dbReference type="InterPro" id="IPR036236">
    <property type="entry name" value="Znf_C2H2_sf"/>
</dbReference>
<dbReference type="AlphaFoldDB" id="A0A1J1HH26"/>
<dbReference type="SMART" id="SM00355">
    <property type="entry name" value="ZnF_C2H2"/>
    <property type="match status" value="11"/>
</dbReference>
<sequence>MNVKVVLEDIFSDFKNCHEKCRLCFIPVTKRCSRIKITDEIQNKIQSVLQVHLSMDGTGSKFICSKCESSISNFHLFKCKIKEKQKFFEKFSNKKVRNIKDEVLFTEDVIKTEDELNVPTEKNLVSPFYDLKEEISAPKYKSSIDVTLLFKENFIKIEDELNGPTETNLVSPFYDSKEEISEQNYEGSIDVTLLFEENFIKTEDELNLPAETELNSPFDEIKEEISEDVQENPNDVNESQNVESNEFFLRKDQSKPTFISSNVSGKVLKSGRQRQQDQNRRYISRTVYCDICGKTCRDSHSIALHMNTHKIYRTKDFHCEICGGSYFDENGLRKHTLNVHKKSKHHTCSLCRRTFRTKESLKTHISNPCRLPCEVCGKMIRKNSLKAHLNRVHLKSRPYRCDICGKKCCSTHLSHLVTTHSGLEHRTKDYQCDICNKVFFDKDGIKMHMTQCHGNTKFPCDLCGKTFKCASFLKQHSIRCPMKVNNSSKIDCETCGKVCIGPNSYLNHMINVHKIAPDKEQLLKTDACDVCNKRFFTKHSLRDHQRTHRKRNLNCDFPGCQKKFITKAGIRRHIFTIHKNIREKCPVRNGCTYSAGRKDYMTNHLRNHKELSHEELQSYFNTIQTMNLI</sequence>
<dbReference type="Proteomes" id="UP000183832">
    <property type="component" value="Unassembled WGS sequence"/>
</dbReference>
<evidence type="ECO:0000256" key="6">
    <source>
        <dbReference type="ARBA" id="ARBA00023015"/>
    </source>
</evidence>
<dbReference type="PANTHER" id="PTHR47772">
    <property type="entry name" value="ZINC FINGER PROTEIN 200"/>
    <property type="match status" value="1"/>
</dbReference>
<organism evidence="13 14">
    <name type="scientific">Clunio marinus</name>
    <dbReference type="NCBI Taxonomy" id="568069"/>
    <lineage>
        <taxon>Eukaryota</taxon>
        <taxon>Metazoa</taxon>
        <taxon>Ecdysozoa</taxon>
        <taxon>Arthropoda</taxon>
        <taxon>Hexapoda</taxon>
        <taxon>Insecta</taxon>
        <taxon>Pterygota</taxon>
        <taxon>Neoptera</taxon>
        <taxon>Endopterygota</taxon>
        <taxon>Diptera</taxon>
        <taxon>Nematocera</taxon>
        <taxon>Chironomoidea</taxon>
        <taxon>Chironomidae</taxon>
        <taxon>Clunio</taxon>
    </lineage>
</organism>
<evidence type="ECO:0000313" key="14">
    <source>
        <dbReference type="Proteomes" id="UP000183832"/>
    </source>
</evidence>
<keyword evidence="14" id="KW-1185">Reference proteome</keyword>
<feature type="domain" description="C2H2-type" evidence="11">
    <location>
        <begin position="553"/>
        <end position="583"/>
    </location>
</feature>
<feature type="binding site" evidence="10">
    <location>
        <position position="67"/>
    </location>
    <ligand>
        <name>Zn(2+)</name>
        <dbReference type="ChEBI" id="CHEBI:29105"/>
    </ligand>
</feature>
<comment type="subcellular location">
    <subcellularLocation>
        <location evidence="1">Nucleus</location>
    </subcellularLocation>
</comment>
<feature type="domain" description="C2H2-type" evidence="11">
    <location>
        <begin position="458"/>
        <end position="476"/>
    </location>
</feature>
<keyword evidence="3" id="KW-0677">Repeat</keyword>
<feature type="binding site" evidence="10">
    <location>
        <position position="64"/>
    </location>
    <ligand>
        <name>Zn(2+)</name>
        <dbReference type="ChEBI" id="CHEBI:29105"/>
    </ligand>
</feature>
<keyword evidence="5 10" id="KW-0862">Zinc</keyword>
<evidence type="ECO:0000259" key="11">
    <source>
        <dbReference type="PROSITE" id="PS50157"/>
    </source>
</evidence>
<evidence type="ECO:0000256" key="5">
    <source>
        <dbReference type="ARBA" id="ARBA00022833"/>
    </source>
</evidence>
<reference evidence="13 14" key="1">
    <citation type="submission" date="2015-04" db="EMBL/GenBank/DDBJ databases">
        <authorList>
            <person name="Syromyatnikov M.Y."/>
            <person name="Popov V.N."/>
        </authorList>
    </citation>
    <scope>NUCLEOTIDE SEQUENCE [LARGE SCALE GENOMIC DNA]</scope>
</reference>
<dbReference type="PANTHER" id="PTHR47772:SF13">
    <property type="entry name" value="GASTRULA ZINC FINGER PROTEIN XLCGF49.1-LIKE-RELATED"/>
    <property type="match status" value="1"/>
</dbReference>
<feature type="domain" description="C2H2-type" evidence="11">
    <location>
        <begin position="430"/>
        <end position="458"/>
    </location>
</feature>
<dbReference type="Gene3D" id="3.40.1800.20">
    <property type="match status" value="1"/>
</dbReference>
<dbReference type="GO" id="GO:0008270">
    <property type="term" value="F:zinc ion binding"/>
    <property type="evidence" value="ECO:0007669"/>
    <property type="project" value="UniProtKB-UniRule"/>
</dbReference>
<dbReference type="InterPro" id="IPR012934">
    <property type="entry name" value="Znf_AD"/>
</dbReference>
<proteinExistence type="predicted"/>
<dbReference type="GO" id="GO:0005634">
    <property type="term" value="C:nucleus"/>
    <property type="evidence" value="ECO:0007669"/>
    <property type="project" value="UniProtKB-SubCell"/>
</dbReference>
<evidence type="ECO:0000313" key="13">
    <source>
        <dbReference type="EMBL" id="CRK86716.1"/>
    </source>
</evidence>
<keyword evidence="4 9" id="KW-0863">Zinc-finger</keyword>
<keyword evidence="8" id="KW-0539">Nucleus</keyword>
<dbReference type="PROSITE" id="PS50157">
    <property type="entry name" value="ZINC_FINGER_C2H2_2"/>
    <property type="match status" value="5"/>
</dbReference>